<proteinExistence type="predicted"/>
<name>A0ABD3XRH5_SINWO</name>
<evidence type="ECO:0000313" key="1">
    <source>
        <dbReference type="EMBL" id="KAL3888657.1"/>
    </source>
</evidence>
<dbReference type="Proteomes" id="UP001634394">
    <property type="component" value="Unassembled WGS sequence"/>
</dbReference>
<evidence type="ECO:0000313" key="2">
    <source>
        <dbReference type="Proteomes" id="UP001634394"/>
    </source>
</evidence>
<protein>
    <submittedName>
        <fullName evidence="1">Uncharacterized protein</fullName>
    </submittedName>
</protein>
<comment type="caution">
    <text evidence="1">The sequence shown here is derived from an EMBL/GenBank/DDBJ whole genome shotgun (WGS) entry which is preliminary data.</text>
</comment>
<dbReference type="AlphaFoldDB" id="A0ABD3XRH5"/>
<keyword evidence="2" id="KW-1185">Reference proteome</keyword>
<dbReference type="EMBL" id="JBJQND010000001">
    <property type="protein sequence ID" value="KAL3888657.1"/>
    <property type="molecule type" value="Genomic_DNA"/>
</dbReference>
<reference evidence="1 2" key="1">
    <citation type="submission" date="2024-11" db="EMBL/GenBank/DDBJ databases">
        <title>Chromosome-level genome assembly of the freshwater bivalve Anodonta woodiana.</title>
        <authorList>
            <person name="Chen X."/>
        </authorList>
    </citation>
    <scope>NUCLEOTIDE SEQUENCE [LARGE SCALE GENOMIC DNA]</scope>
    <source>
        <strain evidence="1">MN2024</strain>
        <tissue evidence="1">Gills</tissue>
    </source>
</reference>
<gene>
    <name evidence="1" type="ORF">ACJMK2_001022</name>
</gene>
<organism evidence="1 2">
    <name type="scientific">Sinanodonta woodiana</name>
    <name type="common">Chinese pond mussel</name>
    <name type="synonym">Anodonta woodiana</name>
    <dbReference type="NCBI Taxonomy" id="1069815"/>
    <lineage>
        <taxon>Eukaryota</taxon>
        <taxon>Metazoa</taxon>
        <taxon>Spiralia</taxon>
        <taxon>Lophotrochozoa</taxon>
        <taxon>Mollusca</taxon>
        <taxon>Bivalvia</taxon>
        <taxon>Autobranchia</taxon>
        <taxon>Heteroconchia</taxon>
        <taxon>Palaeoheterodonta</taxon>
        <taxon>Unionida</taxon>
        <taxon>Unionoidea</taxon>
        <taxon>Unionidae</taxon>
        <taxon>Unioninae</taxon>
        <taxon>Sinanodonta</taxon>
    </lineage>
</organism>
<sequence length="147" mass="17110">MTGNPTSAGIRSLVDRKTGAARLLHELLRSCCNKQSDRGQLHCHHFALSFLYVNLDRTTRRICDQRKFTLRSIRRLYDQVCDQRKFTLRSIWRLYDQVCDQRKFTLRSIGRLYDQISDQGRQSHRSKENQSASFGKVCNPVGGGAWM</sequence>
<accession>A0ABD3XRH5</accession>